<proteinExistence type="predicted"/>
<name>A0A399R7G5_9PROT</name>
<gene>
    <name evidence="1" type="ORF">D1222_13060</name>
</gene>
<evidence type="ECO:0000313" key="1">
    <source>
        <dbReference type="EMBL" id="RIJ27330.1"/>
    </source>
</evidence>
<accession>A0A399R7G5</accession>
<evidence type="ECO:0008006" key="3">
    <source>
        <dbReference type="Google" id="ProtNLM"/>
    </source>
</evidence>
<reference evidence="1 2" key="1">
    <citation type="submission" date="2018-08" db="EMBL/GenBank/DDBJ databases">
        <title>Henriciella mobilis sp. nov., isolated from seawater.</title>
        <authorList>
            <person name="Cheng H."/>
            <person name="Wu Y.-H."/>
            <person name="Xu X.-W."/>
            <person name="Guo L.-L."/>
        </authorList>
    </citation>
    <scope>NUCLEOTIDE SEQUENCE [LARGE SCALE GENOMIC DNA]</scope>
    <source>
        <strain evidence="1 2">CCUG67844</strain>
    </source>
</reference>
<comment type="caution">
    <text evidence="1">The sequence shown here is derived from an EMBL/GenBank/DDBJ whole genome shotgun (WGS) entry which is preliminary data.</text>
</comment>
<dbReference type="AlphaFoldDB" id="A0A399R7G5"/>
<keyword evidence="2" id="KW-1185">Reference proteome</keyword>
<protein>
    <recommendedName>
        <fullName evidence="3">Flagellar protein FlgN</fullName>
    </recommendedName>
</protein>
<dbReference type="OrthoDB" id="7631831at2"/>
<dbReference type="EMBL" id="QWGA01000008">
    <property type="protein sequence ID" value="RIJ27330.1"/>
    <property type="molecule type" value="Genomic_DNA"/>
</dbReference>
<evidence type="ECO:0000313" key="2">
    <source>
        <dbReference type="Proteomes" id="UP000265845"/>
    </source>
</evidence>
<dbReference type="RefSeq" id="WP_119454713.1">
    <property type="nucleotide sequence ID" value="NZ_QWGA01000008.1"/>
</dbReference>
<dbReference type="Proteomes" id="UP000265845">
    <property type="component" value="Unassembled WGS sequence"/>
</dbReference>
<organism evidence="1 2">
    <name type="scientific">Henriciella algicola</name>
    <dbReference type="NCBI Taxonomy" id="1608422"/>
    <lineage>
        <taxon>Bacteria</taxon>
        <taxon>Pseudomonadati</taxon>
        <taxon>Pseudomonadota</taxon>
        <taxon>Alphaproteobacteria</taxon>
        <taxon>Hyphomonadales</taxon>
        <taxon>Hyphomonadaceae</taxon>
        <taxon>Henriciella</taxon>
    </lineage>
</organism>
<sequence>MSAQTSPDSVLSNLLELLEAEHDALKAGQASKASSLLQPKMEAMQAFDLLVEDPARLRGVPDVKIRMERIVRLATENANLFSAVRNGVGQAVTRVSDSSAQSYVGAYTAAGEKTAFSKATGGYAKKA</sequence>